<reference evidence="1" key="2">
    <citation type="journal article" date="2022" name="New Phytol.">
        <title>Evolutionary transition to the ectomycorrhizal habit in the genomes of a hyperdiverse lineage of mushroom-forming fungi.</title>
        <authorList>
            <person name="Looney B."/>
            <person name="Miyauchi S."/>
            <person name="Morin E."/>
            <person name="Drula E."/>
            <person name="Courty P.E."/>
            <person name="Kohler A."/>
            <person name="Kuo A."/>
            <person name="LaButti K."/>
            <person name="Pangilinan J."/>
            <person name="Lipzen A."/>
            <person name="Riley R."/>
            <person name="Andreopoulos W."/>
            <person name="He G."/>
            <person name="Johnson J."/>
            <person name="Nolan M."/>
            <person name="Tritt A."/>
            <person name="Barry K.W."/>
            <person name="Grigoriev I.V."/>
            <person name="Nagy L.G."/>
            <person name="Hibbett D."/>
            <person name="Henrissat B."/>
            <person name="Matheny P.B."/>
            <person name="Labbe J."/>
            <person name="Martin F.M."/>
        </authorList>
    </citation>
    <scope>NUCLEOTIDE SEQUENCE</scope>
    <source>
        <strain evidence="1">HHB10654</strain>
    </source>
</reference>
<dbReference type="Proteomes" id="UP000814140">
    <property type="component" value="Unassembled WGS sequence"/>
</dbReference>
<accession>A0ACB8SW28</accession>
<reference evidence="1" key="1">
    <citation type="submission" date="2021-03" db="EMBL/GenBank/DDBJ databases">
        <authorList>
            <consortium name="DOE Joint Genome Institute"/>
            <person name="Ahrendt S."/>
            <person name="Looney B.P."/>
            <person name="Miyauchi S."/>
            <person name="Morin E."/>
            <person name="Drula E."/>
            <person name="Courty P.E."/>
            <person name="Chicoki N."/>
            <person name="Fauchery L."/>
            <person name="Kohler A."/>
            <person name="Kuo A."/>
            <person name="Labutti K."/>
            <person name="Pangilinan J."/>
            <person name="Lipzen A."/>
            <person name="Riley R."/>
            <person name="Andreopoulos W."/>
            <person name="He G."/>
            <person name="Johnson J."/>
            <person name="Barry K.W."/>
            <person name="Grigoriev I.V."/>
            <person name="Nagy L."/>
            <person name="Hibbett D."/>
            <person name="Henrissat B."/>
            <person name="Matheny P.B."/>
            <person name="Labbe J."/>
            <person name="Martin F."/>
        </authorList>
    </citation>
    <scope>NUCLEOTIDE SEQUENCE</scope>
    <source>
        <strain evidence="1">HHB10654</strain>
    </source>
</reference>
<evidence type="ECO:0000313" key="1">
    <source>
        <dbReference type="EMBL" id="KAI0060665.1"/>
    </source>
</evidence>
<keyword evidence="2" id="KW-1185">Reference proteome</keyword>
<sequence length="495" mass="56167">MFEWSIPPTVVALALILPLVYWLRRDRQLHEIPTVGFSTPLLSYITAFRFISHAHSWVEEGYRKHKPGLFKIAMLDHWHVFVTSRQLIEDITKAPDHILSTHDAARYFLQADHTFGPDVFVQPYHISVCQMQLTRALSAVFCGMYEELTAAFEEAIPVKEDVWMPVPIGDVLRDVICRVSNRVFVGAPLCRDKEYQQLNIAYSMSVVQRAWVVNQFPKLLRPIAGHLLTELPKHTRHAGKHLKPLIEERRRNLKEHGKEWEGKPNDLLMWLMDSAGDEDVPVANILRRMLVLNFAAIHTTSMSLTHALYHIADSPEYVQPLRDEVEAVVASDGWTKASMGKLRKVGSFLRESQRVHGIDAIAMKRLSHQPFTFSNGVTIPAGVIVSCPIRATHSDDANYPHADVFDGFRFSKLRESDGTKYQLASTTPDYLAFAHGKHACPGRFFAANELKAMLAHILVTYDVKFPEGCSFPPDRFFGTACTPGSADLMFRKRQV</sequence>
<comment type="caution">
    <text evidence="1">The sequence shown here is derived from an EMBL/GenBank/DDBJ whole genome shotgun (WGS) entry which is preliminary data.</text>
</comment>
<gene>
    <name evidence="1" type="ORF">BV25DRAFT_919628</name>
</gene>
<proteinExistence type="predicted"/>
<organism evidence="1 2">
    <name type="scientific">Artomyces pyxidatus</name>
    <dbReference type="NCBI Taxonomy" id="48021"/>
    <lineage>
        <taxon>Eukaryota</taxon>
        <taxon>Fungi</taxon>
        <taxon>Dikarya</taxon>
        <taxon>Basidiomycota</taxon>
        <taxon>Agaricomycotina</taxon>
        <taxon>Agaricomycetes</taxon>
        <taxon>Russulales</taxon>
        <taxon>Auriscalpiaceae</taxon>
        <taxon>Artomyces</taxon>
    </lineage>
</organism>
<evidence type="ECO:0000313" key="2">
    <source>
        <dbReference type="Proteomes" id="UP000814140"/>
    </source>
</evidence>
<dbReference type="EMBL" id="MU277217">
    <property type="protein sequence ID" value="KAI0060665.1"/>
    <property type="molecule type" value="Genomic_DNA"/>
</dbReference>
<protein>
    <submittedName>
        <fullName evidence="1">Cytochrome P450</fullName>
    </submittedName>
</protein>
<name>A0ACB8SW28_9AGAM</name>